<protein>
    <submittedName>
        <fullName evidence="2">Uncharacterized protein</fullName>
    </submittedName>
</protein>
<keyword evidence="1" id="KW-0812">Transmembrane</keyword>
<comment type="caution">
    <text evidence="2">The sequence shown here is derived from an EMBL/GenBank/DDBJ whole genome shotgun (WGS) entry which is preliminary data.</text>
</comment>
<dbReference type="AlphaFoldDB" id="A0A9P6JX74"/>
<evidence type="ECO:0000313" key="3">
    <source>
        <dbReference type="Proteomes" id="UP000807306"/>
    </source>
</evidence>
<sequence>MYNLFLARRNTLALWGGIEAFFFGTAWYSYTRPLPVPALAAVRSNIRQRVPADNYRGIPSNAALSI</sequence>
<name>A0A9P6JX74_9AGAR</name>
<gene>
    <name evidence="2" type="ORF">CPB83DRAFT_901374</name>
</gene>
<evidence type="ECO:0000313" key="2">
    <source>
        <dbReference type="EMBL" id="KAF9535685.1"/>
    </source>
</evidence>
<keyword evidence="1" id="KW-0472">Membrane</keyword>
<proteinExistence type="predicted"/>
<organism evidence="2 3">
    <name type="scientific">Crepidotus variabilis</name>
    <dbReference type="NCBI Taxonomy" id="179855"/>
    <lineage>
        <taxon>Eukaryota</taxon>
        <taxon>Fungi</taxon>
        <taxon>Dikarya</taxon>
        <taxon>Basidiomycota</taxon>
        <taxon>Agaricomycotina</taxon>
        <taxon>Agaricomycetes</taxon>
        <taxon>Agaricomycetidae</taxon>
        <taxon>Agaricales</taxon>
        <taxon>Agaricineae</taxon>
        <taxon>Crepidotaceae</taxon>
        <taxon>Crepidotus</taxon>
    </lineage>
</organism>
<evidence type="ECO:0000256" key="1">
    <source>
        <dbReference type="SAM" id="Phobius"/>
    </source>
</evidence>
<reference evidence="2" key="1">
    <citation type="submission" date="2020-11" db="EMBL/GenBank/DDBJ databases">
        <authorList>
            <consortium name="DOE Joint Genome Institute"/>
            <person name="Ahrendt S."/>
            <person name="Riley R."/>
            <person name="Andreopoulos W."/>
            <person name="Labutti K."/>
            <person name="Pangilinan J."/>
            <person name="Ruiz-Duenas F.J."/>
            <person name="Barrasa J.M."/>
            <person name="Sanchez-Garcia M."/>
            <person name="Camarero S."/>
            <person name="Miyauchi S."/>
            <person name="Serrano A."/>
            <person name="Linde D."/>
            <person name="Babiker R."/>
            <person name="Drula E."/>
            <person name="Ayuso-Fernandez I."/>
            <person name="Pacheco R."/>
            <person name="Padilla G."/>
            <person name="Ferreira P."/>
            <person name="Barriuso J."/>
            <person name="Kellner H."/>
            <person name="Castanera R."/>
            <person name="Alfaro M."/>
            <person name="Ramirez L."/>
            <person name="Pisabarro A.G."/>
            <person name="Kuo A."/>
            <person name="Tritt A."/>
            <person name="Lipzen A."/>
            <person name="He G."/>
            <person name="Yan M."/>
            <person name="Ng V."/>
            <person name="Cullen D."/>
            <person name="Martin F."/>
            <person name="Rosso M.-N."/>
            <person name="Henrissat B."/>
            <person name="Hibbett D."/>
            <person name="Martinez A.T."/>
            <person name="Grigoriev I.V."/>
        </authorList>
    </citation>
    <scope>NUCLEOTIDE SEQUENCE</scope>
    <source>
        <strain evidence="2">CBS 506.95</strain>
    </source>
</reference>
<accession>A0A9P6JX74</accession>
<dbReference type="OrthoDB" id="3037824at2759"/>
<keyword evidence="1" id="KW-1133">Transmembrane helix</keyword>
<keyword evidence="3" id="KW-1185">Reference proteome</keyword>
<dbReference type="Proteomes" id="UP000807306">
    <property type="component" value="Unassembled WGS sequence"/>
</dbReference>
<dbReference type="EMBL" id="MU157824">
    <property type="protein sequence ID" value="KAF9535685.1"/>
    <property type="molecule type" value="Genomic_DNA"/>
</dbReference>
<feature type="transmembrane region" description="Helical" evidence="1">
    <location>
        <begin position="12"/>
        <end position="30"/>
    </location>
</feature>